<accession>A0A3D8I738</accession>
<name>A0A3D8I738_9HELI</name>
<sequence length="104" mass="10471">MKTLLCALSLSGAIALFGGCAITGATGGFVYTNTTPPITATSTAGATKEGRATCTNILGIVAYGDCSVDTAAKAGNISQIRSVDYNDWSILGLFATTTTIVKGN</sequence>
<dbReference type="AlphaFoldDB" id="A0A3D8I738"/>
<dbReference type="Proteomes" id="UP000256599">
    <property type="component" value="Unassembled WGS sequence"/>
</dbReference>
<evidence type="ECO:0008006" key="3">
    <source>
        <dbReference type="Google" id="ProtNLM"/>
    </source>
</evidence>
<dbReference type="Pfam" id="PF13146">
    <property type="entry name" value="TRL"/>
    <property type="match status" value="1"/>
</dbReference>
<proteinExistence type="predicted"/>
<dbReference type="InterPro" id="IPR025113">
    <property type="entry name" value="TRL-like"/>
</dbReference>
<evidence type="ECO:0000313" key="1">
    <source>
        <dbReference type="EMBL" id="RDU60958.1"/>
    </source>
</evidence>
<keyword evidence="2" id="KW-1185">Reference proteome</keyword>
<reference evidence="1 2" key="1">
    <citation type="submission" date="2018-04" db="EMBL/GenBank/DDBJ databases">
        <title>Novel Campyloabacter and Helicobacter Species and Strains.</title>
        <authorList>
            <person name="Mannion A.J."/>
            <person name="Shen Z."/>
            <person name="Fox J.G."/>
        </authorList>
    </citation>
    <scope>NUCLEOTIDE SEQUENCE [LARGE SCALE GENOMIC DNA]</scope>
    <source>
        <strain evidence="1 2">MIT 98-6070</strain>
    </source>
</reference>
<dbReference type="PROSITE" id="PS51257">
    <property type="entry name" value="PROKAR_LIPOPROTEIN"/>
    <property type="match status" value="1"/>
</dbReference>
<dbReference type="EMBL" id="NXLR01000001">
    <property type="protein sequence ID" value="RDU60958.1"/>
    <property type="molecule type" value="Genomic_DNA"/>
</dbReference>
<evidence type="ECO:0000313" key="2">
    <source>
        <dbReference type="Proteomes" id="UP000256599"/>
    </source>
</evidence>
<gene>
    <name evidence="1" type="ORF">CQA63_00135</name>
</gene>
<dbReference type="OrthoDB" id="5520849at2"/>
<protein>
    <recommendedName>
        <fullName evidence="3">Protein trl</fullName>
    </recommendedName>
</protein>
<organism evidence="1 2">
    <name type="scientific">Helicobacter marmotae</name>
    <dbReference type="NCBI Taxonomy" id="152490"/>
    <lineage>
        <taxon>Bacteria</taxon>
        <taxon>Pseudomonadati</taxon>
        <taxon>Campylobacterota</taxon>
        <taxon>Epsilonproteobacteria</taxon>
        <taxon>Campylobacterales</taxon>
        <taxon>Helicobacteraceae</taxon>
        <taxon>Helicobacter</taxon>
    </lineage>
</organism>
<comment type="caution">
    <text evidence="1">The sequence shown here is derived from an EMBL/GenBank/DDBJ whole genome shotgun (WGS) entry which is preliminary data.</text>
</comment>
<dbReference type="RefSeq" id="WP_104699817.1">
    <property type="nucleotide sequence ID" value="NZ_FZPP01000014.1"/>
</dbReference>